<evidence type="ECO:0000256" key="1">
    <source>
        <dbReference type="PROSITE-ProRule" id="PRU00409"/>
    </source>
</evidence>
<sequence>MNTRKTVVLTGGRAPATLELARLMDQAGHRVVMAESARFHLCRASRAVSRTYQVPPPRQQPDEYIRALKKIMEQEKADLLIPTCEEIFYISRGLEQLVTAGRVLAEKIDVLRPLHDKWSFCQLASKVVGATVPSTKRIESEEQMREALKRESGSVVLKPVFSRFAANVRIVHDPVSASSGDLPAISKQQPWVVQEYIKGRQLCSYAVAHNGQLALYADYETTYTAGQGASIHFSYANHPGVREFVSRFVDVQQFSGQIAFDFIEDREGKLYVIECNPRLTSGIHLFADQMQAVEAFFGKKGEVLVPRGNQAFMLGMAMLAYGLPAVRNVAEGWRWLRDYLESRDALWRNSDPLPYFQQLRMLVDLAKQRLQTGKSMLECSTSDIEWNGEE</sequence>
<dbReference type="EMBL" id="LJJB01000007">
    <property type="protein sequence ID" value="KQL49577.1"/>
    <property type="molecule type" value="Genomic_DNA"/>
</dbReference>
<keyword evidence="1" id="KW-0067">ATP-binding</keyword>
<dbReference type="Proteomes" id="UP000051063">
    <property type="component" value="Unassembled WGS sequence"/>
</dbReference>
<feature type="domain" description="ATP-grasp" evidence="2">
    <location>
        <begin position="122"/>
        <end position="305"/>
    </location>
</feature>
<gene>
    <name evidence="3" type="ORF">AN963_07535</name>
</gene>
<reference evidence="3 4" key="1">
    <citation type="submission" date="2015-09" db="EMBL/GenBank/DDBJ databases">
        <title>Genome sequencing project for genomic taxonomy and phylogenomics of Bacillus-like bacteria.</title>
        <authorList>
            <person name="Liu B."/>
            <person name="Wang J."/>
            <person name="Zhu Y."/>
            <person name="Liu G."/>
            <person name="Chen Q."/>
            <person name="Chen Z."/>
            <person name="Lan J."/>
            <person name="Che J."/>
            <person name="Ge C."/>
            <person name="Shi H."/>
            <person name="Pan Z."/>
            <person name="Liu X."/>
        </authorList>
    </citation>
    <scope>NUCLEOTIDE SEQUENCE [LARGE SCALE GENOMIC DNA]</scope>
    <source>
        <strain evidence="3 4">DSM 8552</strain>
    </source>
</reference>
<name>A0ABR5NDF9_BRECH</name>
<evidence type="ECO:0000313" key="3">
    <source>
        <dbReference type="EMBL" id="KQL49577.1"/>
    </source>
</evidence>
<dbReference type="InterPro" id="IPR003806">
    <property type="entry name" value="ATP-grasp_PylC-type"/>
</dbReference>
<comment type="caution">
    <text evidence="3">The sequence shown here is derived from an EMBL/GenBank/DDBJ whole genome shotgun (WGS) entry which is preliminary data.</text>
</comment>
<dbReference type="SUPFAM" id="SSF56059">
    <property type="entry name" value="Glutathione synthetase ATP-binding domain-like"/>
    <property type="match status" value="1"/>
</dbReference>
<organism evidence="3 4">
    <name type="scientific">Brevibacillus choshinensis</name>
    <dbReference type="NCBI Taxonomy" id="54911"/>
    <lineage>
        <taxon>Bacteria</taxon>
        <taxon>Bacillati</taxon>
        <taxon>Bacillota</taxon>
        <taxon>Bacilli</taxon>
        <taxon>Bacillales</taxon>
        <taxon>Paenibacillaceae</taxon>
        <taxon>Brevibacillus</taxon>
    </lineage>
</organism>
<dbReference type="NCBIfam" id="NF005315">
    <property type="entry name" value="PRK06849.1"/>
    <property type="match status" value="1"/>
</dbReference>
<keyword evidence="1" id="KW-0547">Nucleotide-binding</keyword>
<dbReference type="RefSeq" id="WP_055743885.1">
    <property type="nucleotide sequence ID" value="NZ_LJJB01000007.1"/>
</dbReference>
<dbReference type="Gene3D" id="3.30.470.20">
    <property type="entry name" value="ATP-grasp fold, B domain"/>
    <property type="match status" value="1"/>
</dbReference>
<dbReference type="PROSITE" id="PS50975">
    <property type="entry name" value="ATP_GRASP"/>
    <property type="match status" value="1"/>
</dbReference>
<keyword evidence="4" id="KW-1185">Reference proteome</keyword>
<proteinExistence type="predicted"/>
<dbReference type="Gene3D" id="3.40.50.20">
    <property type="match status" value="1"/>
</dbReference>
<dbReference type="InterPro" id="IPR005479">
    <property type="entry name" value="CPAse_ATP-bd"/>
</dbReference>
<dbReference type="Pfam" id="PF02655">
    <property type="entry name" value="ATP-grasp_3"/>
    <property type="match status" value="1"/>
</dbReference>
<evidence type="ECO:0000259" key="2">
    <source>
        <dbReference type="PROSITE" id="PS50975"/>
    </source>
</evidence>
<dbReference type="InterPro" id="IPR011761">
    <property type="entry name" value="ATP-grasp"/>
</dbReference>
<dbReference type="PROSITE" id="PS00867">
    <property type="entry name" value="CPSASE_2"/>
    <property type="match status" value="1"/>
</dbReference>
<evidence type="ECO:0000313" key="4">
    <source>
        <dbReference type="Proteomes" id="UP000051063"/>
    </source>
</evidence>
<protein>
    <submittedName>
        <fullName evidence="3">Carbamoylphosphate synthase large subunit</fullName>
    </submittedName>
</protein>
<accession>A0ABR5NDF9</accession>